<protein>
    <submittedName>
        <fullName evidence="9">Glycoside hydrolase family 1 protein</fullName>
    </submittedName>
</protein>
<keyword evidence="3 6" id="KW-0326">Glycosidase</keyword>
<dbReference type="Pfam" id="PF00232">
    <property type="entry name" value="Glyco_hydro_1"/>
    <property type="match status" value="1"/>
</dbReference>
<feature type="region of interest" description="Disordered" evidence="7">
    <location>
        <begin position="94"/>
        <end position="113"/>
    </location>
</feature>
<dbReference type="InterPro" id="IPR018120">
    <property type="entry name" value="Glyco_hydro_1_AS"/>
</dbReference>
<feature type="compositionally biased region" description="Basic and acidic residues" evidence="7">
    <location>
        <begin position="96"/>
        <end position="105"/>
    </location>
</feature>
<feature type="signal peptide" evidence="8">
    <location>
        <begin position="1"/>
        <end position="27"/>
    </location>
</feature>
<evidence type="ECO:0000256" key="5">
    <source>
        <dbReference type="RuleBase" id="RU003690"/>
    </source>
</evidence>
<dbReference type="Gene3D" id="3.20.20.80">
    <property type="entry name" value="Glycosidases"/>
    <property type="match status" value="1"/>
</dbReference>
<comment type="similarity">
    <text evidence="1 5">Belongs to the glycosyl hydrolase 1 family.</text>
</comment>
<name>A0ABZ2M017_9BACT</name>
<sequence length="527" mass="57658">MMPRWGRSLPIFVFTSSLGLALLPAAAGCDKTNPDDFQPPVRDAQARDTGSDAGEVGPEEVTFPQGFLWGSATSAFQTEKGIAHADWSKWVTQDPPKIKRGEKPDVGGPDSLNHIDDDVRALKESGQNAYRFSIEWARIYPTRESFDKDLPDGNALAVYDGLLTKLRAAGITPLVTLVHFSLPDYLATAGQTGWEDPSAVALFTTYAERMAARFKDKVDDWVTINEPLVVAISGYIAGVHPPGAVGQTARAFKVAQIQARAHARAYDAIHRVDTVSAAGPDAGGVAARVSVAAHLRTFHAENPDNAEDVSAAKRIEYVWNRWFLDAIVKGDWDDDFDGKLDGPNDKRADPELVRRADYIGINYYSDTLVSTTGSPKIPGLDVALSEANLNTGRAKTDVRWDIYPEGLRTVLLAAKDYGLPLLITENGLADASDKNRPRFLAEHIYQAGWAMQQGVPLLGYFHWSLVDNFEWESGYCPKFGLFSYDPNTGARTARPSASAYRGIITAGKLRRETLASFPAYATPTFCE</sequence>
<dbReference type="SUPFAM" id="SSF51445">
    <property type="entry name" value="(Trans)glycosidases"/>
    <property type="match status" value="1"/>
</dbReference>
<accession>A0ABZ2M017</accession>
<evidence type="ECO:0000256" key="3">
    <source>
        <dbReference type="ARBA" id="ARBA00023295"/>
    </source>
</evidence>
<dbReference type="PROSITE" id="PS51257">
    <property type="entry name" value="PROKAR_LIPOPROTEIN"/>
    <property type="match status" value="1"/>
</dbReference>
<dbReference type="InterPro" id="IPR017853">
    <property type="entry name" value="GH"/>
</dbReference>
<dbReference type="InterPro" id="IPR033132">
    <property type="entry name" value="GH_1_N_CS"/>
</dbReference>
<dbReference type="PANTHER" id="PTHR10353">
    <property type="entry name" value="GLYCOSYL HYDROLASE"/>
    <property type="match status" value="1"/>
</dbReference>
<dbReference type="EMBL" id="CP089984">
    <property type="protein sequence ID" value="WXB16325.1"/>
    <property type="molecule type" value="Genomic_DNA"/>
</dbReference>
<reference evidence="9 10" key="1">
    <citation type="submission" date="2021-12" db="EMBL/GenBank/DDBJ databases">
        <title>Discovery of the Pendulisporaceae a myxobacterial family with distinct sporulation behavior and unique specialized metabolism.</title>
        <authorList>
            <person name="Garcia R."/>
            <person name="Popoff A."/>
            <person name="Bader C.D."/>
            <person name="Loehr J."/>
            <person name="Walesch S."/>
            <person name="Walt C."/>
            <person name="Boldt J."/>
            <person name="Bunk B."/>
            <person name="Haeckl F.J.F.P.J."/>
            <person name="Gunesch A.P."/>
            <person name="Birkelbach J."/>
            <person name="Nuebel U."/>
            <person name="Pietschmann T."/>
            <person name="Bach T."/>
            <person name="Mueller R."/>
        </authorList>
    </citation>
    <scope>NUCLEOTIDE SEQUENCE [LARGE SCALE GENOMIC DNA]</scope>
    <source>
        <strain evidence="9 10">MSr11954</strain>
    </source>
</reference>
<feature type="region of interest" description="Disordered" evidence="7">
    <location>
        <begin position="32"/>
        <end position="57"/>
    </location>
</feature>
<dbReference type="PRINTS" id="PR00131">
    <property type="entry name" value="GLHYDRLASE1"/>
</dbReference>
<evidence type="ECO:0000313" key="10">
    <source>
        <dbReference type="Proteomes" id="UP001370348"/>
    </source>
</evidence>
<keyword evidence="2 6" id="KW-0378">Hydrolase</keyword>
<feature type="active site" description="Nucleophile" evidence="4">
    <location>
        <position position="425"/>
    </location>
</feature>
<dbReference type="InterPro" id="IPR001360">
    <property type="entry name" value="Glyco_hydro_1"/>
</dbReference>
<evidence type="ECO:0000256" key="7">
    <source>
        <dbReference type="SAM" id="MobiDB-lite"/>
    </source>
</evidence>
<evidence type="ECO:0000256" key="6">
    <source>
        <dbReference type="RuleBase" id="RU004468"/>
    </source>
</evidence>
<proteinExistence type="inferred from homology"/>
<dbReference type="PROSITE" id="PS00572">
    <property type="entry name" value="GLYCOSYL_HYDROL_F1_1"/>
    <property type="match status" value="1"/>
</dbReference>
<dbReference type="RefSeq" id="WP_394825950.1">
    <property type="nucleotide sequence ID" value="NZ_CP089984.1"/>
</dbReference>
<evidence type="ECO:0000256" key="8">
    <source>
        <dbReference type="SAM" id="SignalP"/>
    </source>
</evidence>
<keyword evidence="8" id="KW-0732">Signal</keyword>
<evidence type="ECO:0000256" key="1">
    <source>
        <dbReference type="ARBA" id="ARBA00010838"/>
    </source>
</evidence>
<dbReference type="Proteomes" id="UP001370348">
    <property type="component" value="Chromosome"/>
</dbReference>
<evidence type="ECO:0000256" key="2">
    <source>
        <dbReference type="ARBA" id="ARBA00022801"/>
    </source>
</evidence>
<evidence type="ECO:0000313" key="9">
    <source>
        <dbReference type="EMBL" id="WXB16325.1"/>
    </source>
</evidence>
<evidence type="ECO:0000256" key="4">
    <source>
        <dbReference type="PROSITE-ProRule" id="PRU10055"/>
    </source>
</evidence>
<dbReference type="GO" id="GO:0016787">
    <property type="term" value="F:hydrolase activity"/>
    <property type="evidence" value="ECO:0007669"/>
    <property type="project" value="UniProtKB-KW"/>
</dbReference>
<keyword evidence="10" id="KW-1185">Reference proteome</keyword>
<gene>
    <name evidence="9" type="ORF">LZC94_03395</name>
</gene>
<organism evidence="9 10">
    <name type="scientific">Pendulispora albinea</name>
    <dbReference type="NCBI Taxonomy" id="2741071"/>
    <lineage>
        <taxon>Bacteria</taxon>
        <taxon>Pseudomonadati</taxon>
        <taxon>Myxococcota</taxon>
        <taxon>Myxococcia</taxon>
        <taxon>Myxococcales</taxon>
        <taxon>Sorangiineae</taxon>
        <taxon>Pendulisporaceae</taxon>
        <taxon>Pendulispora</taxon>
    </lineage>
</organism>
<feature type="chain" id="PRO_5046017382" evidence="8">
    <location>
        <begin position="28"/>
        <end position="527"/>
    </location>
</feature>
<dbReference type="PROSITE" id="PS00653">
    <property type="entry name" value="GLYCOSYL_HYDROL_F1_2"/>
    <property type="match status" value="1"/>
</dbReference>
<dbReference type="PANTHER" id="PTHR10353:SF209">
    <property type="entry name" value="GALACTOLIPID GALACTOSYLTRANSFERASE SFR2, CHLOROPLASTIC"/>
    <property type="match status" value="1"/>
</dbReference>